<dbReference type="EMBL" id="LK052909">
    <property type="protein sequence ID" value="CDR46615.1"/>
    <property type="molecule type" value="Genomic_DNA"/>
</dbReference>
<accession>A0A061B9L0</accession>
<feature type="transmembrane region" description="Helical" evidence="2">
    <location>
        <begin position="117"/>
        <end position="137"/>
    </location>
</feature>
<dbReference type="GO" id="GO:0047429">
    <property type="term" value="F:nucleoside triphosphate diphosphatase activity"/>
    <property type="evidence" value="ECO:0007669"/>
    <property type="project" value="TreeGrafter"/>
</dbReference>
<name>A0A061B9L0_CYBFA</name>
<reference evidence="3" key="1">
    <citation type="journal article" date="2014" name="Genome Announc.">
        <title>Genome sequence of the yeast Cyberlindnera fabianii (Hansenula fabianii).</title>
        <authorList>
            <person name="Freel K.C."/>
            <person name="Sarilar V."/>
            <person name="Neuveglise C."/>
            <person name="Devillers H."/>
            <person name="Friedrich A."/>
            <person name="Schacherer J."/>
        </authorList>
    </citation>
    <scope>NUCLEOTIDE SEQUENCE</scope>
    <source>
        <strain evidence="3">YJS4271</strain>
    </source>
</reference>
<feature type="compositionally biased region" description="Basic and acidic residues" evidence="1">
    <location>
        <begin position="604"/>
        <end position="627"/>
    </location>
</feature>
<dbReference type="FunFam" id="3.30.1360.180:FF:000003">
    <property type="entry name" value="Type I phosphodiesterase/nucleotide pyrophosphatase family protein"/>
    <property type="match status" value="1"/>
</dbReference>
<feature type="compositionally biased region" description="Basic and acidic residues" evidence="1">
    <location>
        <begin position="634"/>
        <end position="668"/>
    </location>
</feature>
<feature type="region of interest" description="Disordered" evidence="1">
    <location>
        <begin position="1"/>
        <end position="25"/>
    </location>
</feature>
<protein>
    <submittedName>
        <fullName evidence="3">CYFA0S24e01178g1_1</fullName>
    </submittedName>
</protein>
<dbReference type="PANTHER" id="PTHR10151">
    <property type="entry name" value="ECTONUCLEOTIDE PYROPHOSPHATASE/PHOSPHODIESTERASE"/>
    <property type="match status" value="1"/>
</dbReference>
<keyword evidence="2" id="KW-0812">Transmembrane</keyword>
<dbReference type="Gene3D" id="3.30.1360.180">
    <property type="match status" value="1"/>
</dbReference>
<dbReference type="GO" id="GO:0017111">
    <property type="term" value="F:ribonucleoside triphosphate phosphatase activity"/>
    <property type="evidence" value="ECO:0007669"/>
    <property type="project" value="TreeGrafter"/>
</dbReference>
<dbReference type="PhylomeDB" id="A0A061B9L0"/>
<keyword evidence="2" id="KW-1133">Transmembrane helix</keyword>
<organism evidence="3">
    <name type="scientific">Cyberlindnera fabianii</name>
    <name type="common">Yeast</name>
    <name type="synonym">Hansenula fabianii</name>
    <dbReference type="NCBI Taxonomy" id="36022"/>
    <lineage>
        <taxon>Eukaryota</taxon>
        <taxon>Fungi</taxon>
        <taxon>Dikarya</taxon>
        <taxon>Ascomycota</taxon>
        <taxon>Saccharomycotina</taxon>
        <taxon>Saccharomycetes</taxon>
        <taxon>Phaffomycetales</taxon>
        <taxon>Phaffomycetaceae</taxon>
        <taxon>Cyberlindnera</taxon>
    </lineage>
</organism>
<evidence type="ECO:0000313" key="3">
    <source>
        <dbReference type="EMBL" id="CDR46615.1"/>
    </source>
</evidence>
<dbReference type="Gene3D" id="3.40.720.10">
    <property type="entry name" value="Alkaline Phosphatase, subunit A"/>
    <property type="match status" value="1"/>
</dbReference>
<feature type="compositionally biased region" description="Acidic residues" evidence="1">
    <location>
        <begin position="689"/>
        <end position="699"/>
    </location>
</feature>
<dbReference type="Pfam" id="PF01663">
    <property type="entry name" value="Phosphodiest"/>
    <property type="match status" value="1"/>
</dbReference>
<keyword evidence="2" id="KW-0472">Membrane</keyword>
<dbReference type="SUPFAM" id="SSF53649">
    <property type="entry name" value="Alkaline phosphatase-like"/>
    <property type="match status" value="1"/>
</dbReference>
<dbReference type="VEuPathDB" id="FungiDB:BON22_2804"/>
<dbReference type="InterPro" id="IPR017850">
    <property type="entry name" value="Alkaline_phosphatase_core_sf"/>
</dbReference>
<dbReference type="InterPro" id="IPR002591">
    <property type="entry name" value="Phosphodiest/P_Trfase"/>
</dbReference>
<feature type="compositionally biased region" description="Acidic residues" evidence="1">
    <location>
        <begin position="14"/>
        <end position="25"/>
    </location>
</feature>
<dbReference type="PANTHER" id="PTHR10151:SF120">
    <property type="entry name" value="BIS(5'-ADENOSYL)-TRIPHOSPHATASE"/>
    <property type="match status" value="1"/>
</dbReference>
<dbReference type="OrthoDB" id="415411at2759"/>
<dbReference type="AlphaFoldDB" id="A0A061B9L0"/>
<proteinExistence type="predicted"/>
<sequence length="711" mass="80309">MSLPHAVDVPVTNLDDEDDDLVSTPEELDPNVLRDDFDIDDTDVFRERSFLSKVKDGLARFTQRGYSKVPDQSMMNGIELNSRFGDADSFDLSDDEFIARRQKDTVISRLLAKSKKLTLILFIVGLVITVIVLAALLGKKNKSSEAKHHKTPLTNGTDVFYPTTIFISLDGFHPHYISEDLTPTLHEFMSKEYGAPYMVPSFPSSTFPNHWTLATGLYPESHGIVANKFYDPILKKQFINVIPERSLDPVWWGGEPIWSTAEYQGLRTAIHMFPGSEVKFPKGNPTEVDPYNGTETLELKTQRILGWLDRPTKERPELIVSYVPTIDSLGHHNGIHGKEIEAGLKHVDEYIFNVTKGIADRNLTDIVNLVIVSDHGMSPTSNDRLVYLDDIVNITKIQYIDGWPLFGLRPYPEYSIEEVYGELQSTFEAGKGYNVYRREELPEEWNFGRVPSHSLKYDRIAPIWVIPEIGYIITTHEEMLRKDNDYKPRGVHGYNNTEVLMRAIFLGTGPYFKERATDDAPYKVKPFHNVEVYNILCDMLNLTPAKNNGTSNLISSTNFLPKDWRDPLDYPSAGFDVGKLMGEKATYDVLFRGEKSKATTTLEQKTKTTSKAENEKADKAVSTEEAKGASTQVEEEKTTPSPEKEAPKTSDDKDGKGEHKGFWDKIGDSLEDLEEDLEDLGEDIKEGAEDLLDNIEDAFDDHKGGKDNDDS</sequence>
<dbReference type="GO" id="GO:0009141">
    <property type="term" value="P:nucleoside triphosphate metabolic process"/>
    <property type="evidence" value="ECO:0007669"/>
    <property type="project" value="TreeGrafter"/>
</dbReference>
<gene>
    <name evidence="3" type="ORF">CYFA0S_24e01178g</name>
</gene>
<feature type="compositionally biased region" description="Basic and acidic residues" evidence="1">
    <location>
        <begin position="700"/>
        <end position="711"/>
    </location>
</feature>
<evidence type="ECO:0000256" key="2">
    <source>
        <dbReference type="SAM" id="Phobius"/>
    </source>
</evidence>
<feature type="compositionally biased region" description="Acidic residues" evidence="1">
    <location>
        <begin position="669"/>
        <end position="681"/>
    </location>
</feature>
<feature type="region of interest" description="Disordered" evidence="1">
    <location>
        <begin position="598"/>
        <end position="711"/>
    </location>
</feature>
<dbReference type="CDD" id="cd16018">
    <property type="entry name" value="Enpp"/>
    <property type="match status" value="1"/>
</dbReference>
<evidence type="ECO:0000256" key="1">
    <source>
        <dbReference type="SAM" id="MobiDB-lite"/>
    </source>
</evidence>